<dbReference type="GO" id="GO:0007265">
    <property type="term" value="P:Ras protein signal transduction"/>
    <property type="evidence" value="ECO:0007669"/>
    <property type="project" value="TreeGrafter"/>
</dbReference>
<evidence type="ECO:0000256" key="2">
    <source>
        <dbReference type="SAM" id="Coils"/>
    </source>
</evidence>
<dbReference type="PANTHER" id="PTHR24007:SF7">
    <property type="entry name" value="BRCA1-ASSOCIATED PROTEIN"/>
    <property type="match status" value="1"/>
</dbReference>
<dbReference type="GO" id="GO:0005737">
    <property type="term" value="C:cytoplasm"/>
    <property type="evidence" value="ECO:0007669"/>
    <property type="project" value="TreeGrafter"/>
</dbReference>
<keyword evidence="1" id="KW-0863">Zinc-finger</keyword>
<dbReference type="AlphaFoldDB" id="A0A7S2ZSD3"/>
<dbReference type="Pfam" id="PF02148">
    <property type="entry name" value="zf-UBP"/>
    <property type="match status" value="1"/>
</dbReference>
<dbReference type="GO" id="GO:0016567">
    <property type="term" value="P:protein ubiquitination"/>
    <property type="evidence" value="ECO:0007669"/>
    <property type="project" value="TreeGrafter"/>
</dbReference>
<reference evidence="4" key="1">
    <citation type="submission" date="2021-01" db="EMBL/GenBank/DDBJ databases">
        <authorList>
            <person name="Corre E."/>
            <person name="Pelletier E."/>
            <person name="Niang G."/>
            <person name="Scheremetjew M."/>
            <person name="Finn R."/>
            <person name="Kale V."/>
            <person name="Holt S."/>
            <person name="Cochrane G."/>
            <person name="Meng A."/>
            <person name="Brown T."/>
            <person name="Cohen L."/>
        </authorList>
    </citation>
    <scope>NUCLEOTIDE SEQUENCE</scope>
    <source>
        <strain evidence="4">CCMP 769</strain>
    </source>
</reference>
<proteinExistence type="predicted"/>
<keyword evidence="1" id="KW-0862">Zinc</keyword>
<name>A0A7S2ZSD3_9RHOD</name>
<sequence length="411" mass="46502">MFYVTAEECEEDASVTAGLRAIYGPNVDIVAATLRIYEGASEGSGSSTHDAFLITALPADVVPLEIPADAECIVLVDPRRAAAYHSLILRNLSTPPPSAKGRPIRILPFKDSPHALASNALLELPSCPVCFERLDPSTIGLKPLRAEMRLPEWPNDSCPVCNYLEGKPEQRKAVCCMKCGTRKSLWLCLLCGFAGCGRYVKSHARRHYHESSHRFSLDVESSRVWDYVGDKFVHNVRTGLIPDQQIRSEGKRIEQDHGELAESQEVLNATYESKLDAIVSEYKNLLEKQLESQQMYYEEQIERRVTRLEKEEGPLLKKLQEANTTRKEVDSANADLEKEIRSLTKTSAECEKHLQKIESEQEWQRSLNDMMIRDQAKWKQLVSETEAKVKAKERENEALTEELEQLLSKIS</sequence>
<dbReference type="SUPFAM" id="SSF57850">
    <property type="entry name" value="RING/U-box"/>
    <property type="match status" value="1"/>
</dbReference>
<dbReference type="Gene3D" id="3.30.40.10">
    <property type="entry name" value="Zinc/RING finger domain, C3HC4 (zinc finger)"/>
    <property type="match status" value="1"/>
</dbReference>
<dbReference type="InterPro" id="IPR001607">
    <property type="entry name" value="Znf_UBP"/>
</dbReference>
<gene>
    <name evidence="4" type="ORF">RMAR00112_LOCUS17174</name>
</gene>
<dbReference type="PROSITE" id="PS50271">
    <property type="entry name" value="ZF_UBP"/>
    <property type="match status" value="1"/>
</dbReference>
<dbReference type="PANTHER" id="PTHR24007">
    <property type="entry name" value="BRCA1-ASSOCIATED PROTEIN"/>
    <property type="match status" value="1"/>
</dbReference>
<dbReference type="InterPro" id="IPR013083">
    <property type="entry name" value="Znf_RING/FYVE/PHD"/>
</dbReference>
<evidence type="ECO:0000313" key="4">
    <source>
        <dbReference type="EMBL" id="CAE0049176.1"/>
    </source>
</evidence>
<accession>A0A7S2ZSD3</accession>
<dbReference type="SMART" id="SM00290">
    <property type="entry name" value="ZnF_UBP"/>
    <property type="match status" value="1"/>
</dbReference>
<feature type="coiled-coil region" evidence="2">
    <location>
        <begin position="319"/>
        <end position="409"/>
    </location>
</feature>
<dbReference type="GO" id="GO:0061630">
    <property type="term" value="F:ubiquitin protein ligase activity"/>
    <property type="evidence" value="ECO:0007669"/>
    <property type="project" value="TreeGrafter"/>
</dbReference>
<feature type="domain" description="UBP-type" evidence="3">
    <location>
        <begin position="156"/>
        <end position="253"/>
    </location>
</feature>
<protein>
    <recommendedName>
        <fullName evidence="3">UBP-type domain-containing protein</fullName>
    </recommendedName>
</protein>
<organism evidence="4">
    <name type="scientific">Rhodosorus marinus</name>
    <dbReference type="NCBI Taxonomy" id="101924"/>
    <lineage>
        <taxon>Eukaryota</taxon>
        <taxon>Rhodophyta</taxon>
        <taxon>Stylonematophyceae</taxon>
        <taxon>Stylonematales</taxon>
        <taxon>Stylonemataceae</taxon>
        <taxon>Rhodosorus</taxon>
    </lineage>
</organism>
<dbReference type="EMBL" id="HBHW01022418">
    <property type="protein sequence ID" value="CAE0049176.1"/>
    <property type="molecule type" value="Transcribed_RNA"/>
</dbReference>
<keyword evidence="2" id="KW-0175">Coiled coil</keyword>
<evidence type="ECO:0000256" key="1">
    <source>
        <dbReference type="PROSITE-ProRule" id="PRU00502"/>
    </source>
</evidence>
<dbReference type="GO" id="GO:0008270">
    <property type="term" value="F:zinc ion binding"/>
    <property type="evidence" value="ECO:0007669"/>
    <property type="project" value="UniProtKB-KW"/>
</dbReference>
<evidence type="ECO:0000259" key="3">
    <source>
        <dbReference type="PROSITE" id="PS50271"/>
    </source>
</evidence>
<keyword evidence="1" id="KW-0479">Metal-binding</keyword>